<gene>
    <name evidence="1" type="ORF">GSM42_05660</name>
</gene>
<sequence>MTVAEFSAHQPLIKSDLNRLLTGHTSIQLITAELPQPWSLISGEGGYDDVDGYPHGGSSVSLRF</sequence>
<name>A0A6I4VRZ2_9BACL</name>
<comment type="caution">
    <text evidence="1">The sequence shown here is derived from an EMBL/GenBank/DDBJ whole genome shotgun (WGS) entry which is preliminary data.</text>
</comment>
<dbReference type="RefSeq" id="WP_160800588.1">
    <property type="nucleotide sequence ID" value="NZ_WUUL01000003.1"/>
</dbReference>
<evidence type="ECO:0000313" key="2">
    <source>
        <dbReference type="Proteomes" id="UP000430692"/>
    </source>
</evidence>
<dbReference type="EMBL" id="WUUL01000003">
    <property type="protein sequence ID" value="MXQ53228.1"/>
    <property type="molecule type" value="Genomic_DNA"/>
</dbReference>
<evidence type="ECO:0000313" key="1">
    <source>
        <dbReference type="EMBL" id="MXQ53228.1"/>
    </source>
</evidence>
<proteinExistence type="predicted"/>
<dbReference type="Proteomes" id="UP000430692">
    <property type="component" value="Unassembled WGS sequence"/>
</dbReference>
<organism evidence="1 2">
    <name type="scientific">Shimazuella alba</name>
    <dbReference type="NCBI Taxonomy" id="2690964"/>
    <lineage>
        <taxon>Bacteria</taxon>
        <taxon>Bacillati</taxon>
        <taxon>Bacillota</taxon>
        <taxon>Bacilli</taxon>
        <taxon>Bacillales</taxon>
        <taxon>Thermoactinomycetaceae</taxon>
        <taxon>Shimazuella</taxon>
    </lineage>
</organism>
<accession>A0A6I4VRZ2</accession>
<protein>
    <submittedName>
        <fullName evidence="1">Uncharacterized protein</fullName>
    </submittedName>
</protein>
<keyword evidence="2" id="KW-1185">Reference proteome</keyword>
<dbReference type="AlphaFoldDB" id="A0A6I4VRZ2"/>
<reference evidence="1 2" key="1">
    <citation type="submission" date="2019-12" db="EMBL/GenBank/DDBJ databases">
        <title>Whole-genome analyses of novel actinobacteria.</title>
        <authorList>
            <person name="Sahin N."/>
            <person name="Saygin H."/>
        </authorList>
    </citation>
    <scope>NUCLEOTIDE SEQUENCE [LARGE SCALE GENOMIC DNA]</scope>
    <source>
        <strain evidence="1 2">KC615</strain>
    </source>
</reference>